<accession>E1RAI4</accession>
<feature type="transmembrane region" description="Helical" evidence="4">
    <location>
        <begin position="354"/>
        <end position="375"/>
    </location>
</feature>
<keyword evidence="2 4" id="KW-1133">Transmembrane helix</keyword>
<dbReference type="EMBL" id="CP002116">
    <property type="protein sequence ID" value="ADK82352.1"/>
    <property type="molecule type" value="Genomic_DNA"/>
</dbReference>
<name>E1RAI4_SEDSS</name>
<dbReference type="InterPro" id="IPR036259">
    <property type="entry name" value="MFS_trans_sf"/>
</dbReference>
<dbReference type="Pfam" id="PF13646">
    <property type="entry name" value="HEAT_2"/>
    <property type="match status" value="1"/>
</dbReference>
<dbReference type="InterPro" id="IPR011989">
    <property type="entry name" value="ARM-like"/>
</dbReference>
<dbReference type="GO" id="GO:0022857">
    <property type="term" value="F:transmembrane transporter activity"/>
    <property type="evidence" value="ECO:0007669"/>
    <property type="project" value="InterPro"/>
</dbReference>
<keyword evidence="1 4" id="KW-0812">Transmembrane</keyword>
<evidence type="ECO:0000256" key="1">
    <source>
        <dbReference type="ARBA" id="ARBA00022692"/>
    </source>
</evidence>
<dbReference type="Proteomes" id="UP000002318">
    <property type="component" value="Chromosome"/>
</dbReference>
<proteinExistence type="predicted"/>
<evidence type="ECO:0000313" key="5">
    <source>
        <dbReference type="EMBL" id="ADK82352.1"/>
    </source>
</evidence>
<evidence type="ECO:0000256" key="3">
    <source>
        <dbReference type="ARBA" id="ARBA00023136"/>
    </source>
</evidence>
<evidence type="ECO:0000313" key="6">
    <source>
        <dbReference type="Proteomes" id="UP000002318"/>
    </source>
</evidence>
<dbReference type="KEGG" id="ssm:Spirs_3254"/>
<dbReference type="InterPro" id="IPR052528">
    <property type="entry name" value="Sugar_transport-like"/>
</dbReference>
<dbReference type="HOGENOM" id="CLU_371281_0_0_12"/>
<dbReference type="eggNOG" id="COG2211">
    <property type="taxonomic scope" value="Bacteria"/>
</dbReference>
<feature type="transmembrane region" description="Helical" evidence="4">
    <location>
        <begin position="176"/>
        <end position="197"/>
    </location>
</feature>
<feature type="transmembrane region" description="Helical" evidence="4">
    <location>
        <begin position="83"/>
        <end position="102"/>
    </location>
</feature>
<dbReference type="Gene3D" id="1.25.10.10">
    <property type="entry name" value="Leucine-rich Repeat Variant"/>
    <property type="match status" value="1"/>
</dbReference>
<dbReference type="RefSeq" id="WP_013255811.1">
    <property type="nucleotide sequence ID" value="NC_014364.1"/>
</dbReference>
<feature type="transmembrane region" description="Helical" evidence="4">
    <location>
        <begin position="153"/>
        <end position="170"/>
    </location>
</feature>
<dbReference type="SUPFAM" id="SSF103473">
    <property type="entry name" value="MFS general substrate transporter"/>
    <property type="match status" value="1"/>
</dbReference>
<dbReference type="CDD" id="cd06174">
    <property type="entry name" value="MFS"/>
    <property type="match status" value="1"/>
</dbReference>
<feature type="transmembrane region" description="Helical" evidence="4">
    <location>
        <begin position="263"/>
        <end position="285"/>
    </location>
</feature>
<feature type="transmembrane region" description="Helical" evidence="4">
    <location>
        <begin position="316"/>
        <end position="333"/>
    </location>
</feature>
<feature type="transmembrane region" description="Helical" evidence="4">
    <location>
        <begin position="108"/>
        <end position="132"/>
    </location>
</feature>
<reference evidence="5 6" key="1">
    <citation type="journal article" date="2010" name="Stand. Genomic Sci.">
        <title>Complete genome sequence of Spirochaeta smaragdinae type strain (SEBR 4228).</title>
        <authorList>
            <person name="Mavromatis K."/>
            <person name="Yasawong M."/>
            <person name="Chertkov O."/>
            <person name="Lapidus A."/>
            <person name="Lucas S."/>
            <person name="Nolan M."/>
            <person name="Del Rio T.G."/>
            <person name="Tice H."/>
            <person name="Cheng J.F."/>
            <person name="Pitluck S."/>
            <person name="Liolios K."/>
            <person name="Ivanova N."/>
            <person name="Tapia R."/>
            <person name="Han C."/>
            <person name="Bruce D."/>
            <person name="Goodwin L."/>
            <person name="Pati A."/>
            <person name="Chen A."/>
            <person name="Palaniappan K."/>
            <person name="Land M."/>
            <person name="Hauser L."/>
            <person name="Chang Y.J."/>
            <person name="Jeffries C.D."/>
            <person name="Detter J.C."/>
            <person name="Rohde M."/>
            <person name="Brambilla E."/>
            <person name="Spring S."/>
            <person name="Goker M."/>
            <person name="Sikorski J."/>
            <person name="Woyke T."/>
            <person name="Bristow J."/>
            <person name="Eisen J.A."/>
            <person name="Markowitz V."/>
            <person name="Hugenholtz P."/>
            <person name="Klenk H.P."/>
            <person name="Kyrpides N.C."/>
        </authorList>
    </citation>
    <scope>NUCLEOTIDE SEQUENCE [LARGE SCALE GENOMIC DNA]</scope>
    <source>
        <strain evidence="6">DSM 11293 / JCM 15392 / SEBR 4228</strain>
    </source>
</reference>
<dbReference type="eggNOG" id="COG1413">
    <property type="taxonomic scope" value="Bacteria"/>
</dbReference>
<evidence type="ECO:0000256" key="2">
    <source>
        <dbReference type="ARBA" id="ARBA00022989"/>
    </source>
</evidence>
<dbReference type="AlphaFoldDB" id="E1RAI4"/>
<gene>
    <name evidence="5" type="ordered locus">Spirs_3254</name>
</gene>
<dbReference type="InterPro" id="IPR011701">
    <property type="entry name" value="MFS"/>
</dbReference>
<dbReference type="Pfam" id="PF07690">
    <property type="entry name" value="MFS_1"/>
    <property type="match status" value="1"/>
</dbReference>
<sequence>MVQELASSEKRDARKYLTWFEGTNAASYILISGQMIILLALRLGADNFFVGLISSFQYIAFFFMLIGRAMVGHIGLRRMMCRFWILRSLLLVPVLFVPFFAAAGHKEIGLLLIALALLGFHIFRGIAIIGFNPILGMVMEQRTMGSYLSRLQIVNQIATLVFSLIVALSIGKSAPLWRYAFFIGLGIVLGLLAGAIITKFPDPVLIGGGKDDGFWAGIRTALKRSDFRRFIIHFFLLSLVTGMAVPFIIVYAKEVYLRSDQTVMLLTVVGGFGAIAMGLLSRLLLDRIGAKPLYMLYTMLFTVSLIPLVIAPDLDGGMVFFLLAFVFFFYYAGQLGGQVSSKNYFYAITDKTEHLNLGIVYQMTMGVGNAVGALTGGALLGRLLALPMFSLVDAYRIYFGTLLFFFLVMMATALFIKDAGRYTVGNALSIIFSPRDLRAVVLLDKLDRSEDVQQEMKVLDDIAEVGSPVAVDELLEKLKSPRFYVRARALRALEAVPMNQDITKVLIREVKKRTYTTAHIAARIIGRKRLKAGEAVLISALRSPDYLLKANAMIALARIGGSDKRSLIEGTLERSHNPMVIMHGAVALQLLGDIAALPALAGLLKRKDPPSFLRDEIILSMAALLSMERWFYPLYSLFQSKRRDGVDELLDRFNSGLGKEQKDEFADLHLACSLILKQPERFSEALIPVFKRLPLPHGLESELLVQLASDPELLRFERLRFFLAAMSVRFLLGGGSDHKKRSRKHGKRLYRRKDDPIDL</sequence>
<dbReference type="Gene3D" id="1.20.1250.20">
    <property type="entry name" value="MFS general substrate transporter like domains"/>
    <property type="match status" value="2"/>
</dbReference>
<evidence type="ECO:0000256" key="4">
    <source>
        <dbReference type="SAM" id="Phobius"/>
    </source>
</evidence>
<keyword evidence="3 4" id="KW-0472">Membrane</keyword>
<dbReference type="SUPFAM" id="SSF48371">
    <property type="entry name" value="ARM repeat"/>
    <property type="match status" value="1"/>
</dbReference>
<dbReference type="PANTHER" id="PTHR23526:SF2">
    <property type="entry name" value="MAJOR FACILITATOR SUPERFAMILY (MFS) PROFILE DOMAIN-CONTAINING PROTEIN"/>
    <property type="match status" value="1"/>
</dbReference>
<feature type="transmembrane region" description="Helical" evidence="4">
    <location>
        <begin position="230"/>
        <end position="251"/>
    </location>
</feature>
<organism evidence="5 6">
    <name type="scientific">Sediminispirochaeta smaragdinae (strain DSM 11293 / JCM 15392 / SEBR 4228)</name>
    <name type="common">Spirochaeta smaragdinae</name>
    <dbReference type="NCBI Taxonomy" id="573413"/>
    <lineage>
        <taxon>Bacteria</taxon>
        <taxon>Pseudomonadati</taxon>
        <taxon>Spirochaetota</taxon>
        <taxon>Spirochaetia</taxon>
        <taxon>Spirochaetales</taxon>
        <taxon>Spirochaetaceae</taxon>
        <taxon>Sediminispirochaeta</taxon>
    </lineage>
</organism>
<feature type="transmembrane region" description="Helical" evidence="4">
    <location>
        <begin position="49"/>
        <end position="71"/>
    </location>
</feature>
<feature type="transmembrane region" description="Helical" evidence="4">
    <location>
        <begin position="395"/>
        <end position="416"/>
    </location>
</feature>
<dbReference type="STRING" id="573413.Spirs_3254"/>
<keyword evidence="6" id="KW-1185">Reference proteome</keyword>
<protein>
    <submittedName>
        <fullName evidence="5">Major facilitator superfamily MFS_1</fullName>
    </submittedName>
</protein>
<dbReference type="OrthoDB" id="355042at2"/>
<dbReference type="PANTHER" id="PTHR23526">
    <property type="entry name" value="INTEGRAL MEMBRANE TRANSPORT PROTEIN-RELATED"/>
    <property type="match status" value="1"/>
</dbReference>
<feature type="transmembrane region" description="Helical" evidence="4">
    <location>
        <begin position="25"/>
        <end position="43"/>
    </location>
</feature>
<feature type="transmembrane region" description="Helical" evidence="4">
    <location>
        <begin position="292"/>
        <end position="310"/>
    </location>
</feature>
<dbReference type="InterPro" id="IPR016024">
    <property type="entry name" value="ARM-type_fold"/>
</dbReference>